<feature type="domain" description="Outer membrane protein beta-barrel" evidence="5">
    <location>
        <begin position="395"/>
        <end position="776"/>
    </location>
</feature>
<organism evidence="6 7">
    <name type="scientific">Cnuella takakiae</name>
    <dbReference type="NCBI Taxonomy" id="1302690"/>
    <lineage>
        <taxon>Bacteria</taxon>
        <taxon>Pseudomonadati</taxon>
        <taxon>Bacteroidota</taxon>
        <taxon>Chitinophagia</taxon>
        <taxon>Chitinophagales</taxon>
        <taxon>Chitinophagaceae</taxon>
        <taxon>Cnuella</taxon>
    </lineage>
</organism>
<sequence length="824" mass="92506">MKPAGKLQWKPSTNPFYTLFFFCLLLCILHPNPARTQARVQGVVKGQNNQPLPAATILLLRTKDSALVKGSITQQGGQFQFDNVAPGSYLVAASFSGLKETYSQPIEVAQKDATVRTDLNLTEKEATLEAVVVTAKKPLFEQKIDRMVINVASSIVNTGTTALDVLIRSPGIIVDQQNNNLSMNGKDGVVVMLNGKISRMPISAVIQLLASINSANIERIELITTPPANYDAEGNAGFINIVLKENQQFGTNGNYALTAGMGKKPQAGASMNFNHRQGKFNLFGDYSFNTENLITYFIFNRTVVQDNRKVETNAINDRWSNRLNHNARLGLDVELSKKTTIGVLGTYLHNTFSMDALNRSHILADGILDTLVTIDNKENHPLSSHSANFNLTQQFNEKHKLVFNTDYINYHDANTVDYLNRYEKGNGDLLWEQPLRSNKTTPIRFWVNSADHTWTISKKATLESGIKSTFSRFTNDVRVEWGEPSGWKPDPDLTNISYLRERIKAAYSSLSLQLSEKTSIKAGLRYEHTVSNLSSDKVKNIIDRKYGNLFPTLFLSQVLAEKQSINLAYSRRITRPTFNDMAPFVYFVDPNTLFSGNPALQPAFSDAIKLDYLFRQLIFSFSYTYEKNAITNFAPRVDAATNKLTFFAENQPDRKAFSFNISMPWQPKPWWNIQTNFSANRNVLNAIYLGDALKVQQQNLQLVMAHTFTLPKDFSAELRGYYLTGFLFSVYRVPAFGSLDIGVQKKFAAKRSSLRFAVSDVFGPPVFKPSVNQPDKNLVASGRLLFGNTIARLTFTRNFGNDKVKAQRSRNSGSEDERSRVTTN</sequence>
<dbReference type="PANTHER" id="PTHR40980">
    <property type="entry name" value="PLUG DOMAIN-CONTAINING PROTEIN"/>
    <property type="match status" value="1"/>
</dbReference>
<comment type="subcellular location">
    <subcellularLocation>
        <location evidence="1">Cell outer membrane</location>
    </subcellularLocation>
</comment>
<dbReference type="EMBL" id="FQUO01000001">
    <property type="protein sequence ID" value="SHE38062.1"/>
    <property type="molecule type" value="Genomic_DNA"/>
</dbReference>
<dbReference type="Pfam" id="PF14905">
    <property type="entry name" value="OMP_b-brl_3"/>
    <property type="match status" value="1"/>
</dbReference>
<dbReference type="SUPFAM" id="SSF49464">
    <property type="entry name" value="Carboxypeptidase regulatory domain-like"/>
    <property type="match status" value="1"/>
</dbReference>
<evidence type="ECO:0000256" key="4">
    <source>
        <dbReference type="SAM" id="MobiDB-lite"/>
    </source>
</evidence>
<dbReference type="SUPFAM" id="SSF56935">
    <property type="entry name" value="Porins"/>
    <property type="match status" value="1"/>
</dbReference>
<dbReference type="InterPro" id="IPR008969">
    <property type="entry name" value="CarboxyPept-like_regulatory"/>
</dbReference>
<accession>A0A1M4T0Q4</accession>
<evidence type="ECO:0000256" key="1">
    <source>
        <dbReference type="ARBA" id="ARBA00004442"/>
    </source>
</evidence>
<keyword evidence="3" id="KW-0998">Cell outer membrane</keyword>
<dbReference type="InterPro" id="IPR037066">
    <property type="entry name" value="Plug_dom_sf"/>
</dbReference>
<evidence type="ECO:0000259" key="5">
    <source>
        <dbReference type="Pfam" id="PF14905"/>
    </source>
</evidence>
<proteinExistence type="predicted"/>
<feature type="region of interest" description="Disordered" evidence="4">
    <location>
        <begin position="804"/>
        <end position="824"/>
    </location>
</feature>
<evidence type="ECO:0000256" key="3">
    <source>
        <dbReference type="ARBA" id="ARBA00023237"/>
    </source>
</evidence>
<reference evidence="6 7" key="1">
    <citation type="submission" date="2016-11" db="EMBL/GenBank/DDBJ databases">
        <authorList>
            <person name="Jaros S."/>
            <person name="Januszkiewicz K."/>
            <person name="Wedrychowicz H."/>
        </authorList>
    </citation>
    <scope>NUCLEOTIDE SEQUENCE [LARGE SCALE GENOMIC DNA]</scope>
    <source>
        <strain evidence="6 7">DSM 26897</strain>
    </source>
</reference>
<dbReference type="PANTHER" id="PTHR40980:SF4">
    <property type="entry name" value="TONB-DEPENDENT RECEPTOR-LIKE BETA-BARREL DOMAIN-CONTAINING PROTEIN"/>
    <property type="match status" value="1"/>
</dbReference>
<dbReference type="GO" id="GO:0009279">
    <property type="term" value="C:cell outer membrane"/>
    <property type="evidence" value="ECO:0007669"/>
    <property type="project" value="UniProtKB-SubCell"/>
</dbReference>
<dbReference type="Gene3D" id="2.60.40.1120">
    <property type="entry name" value="Carboxypeptidase-like, regulatory domain"/>
    <property type="match status" value="1"/>
</dbReference>
<name>A0A1M4T0Q4_9BACT</name>
<evidence type="ECO:0000313" key="7">
    <source>
        <dbReference type="Proteomes" id="UP000184368"/>
    </source>
</evidence>
<feature type="compositionally biased region" description="Basic and acidic residues" evidence="4">
    <location>
        <begin position="813"/>
        <end position="824"/>
    </location>
</feature>
<protein>
    <submittedName>
        <fullName evidence="6">Outer membrane receptor proteins, mostly Fe transport</fullName>
    </submittedName>
</protein>
<dbReference type="STRING" id="1302690.BUE76_01090"/>
<evidence type="ECO:0000313" key="6">
    <source>
        <dbReference type="EMBL" id="SHE38062.1"/>
    </source>
</evidence>
<dbReference type="Pfam" id="PF13620">
    <property type="entry name" value="CarboxypepD_reg"/>
    <property type="match status" value="1"/>
</dbReference>
<dbReference type="AlphaFoldDB" id="A0A1M4T0Q4"/>
<dbReference type="Gene3D" id="2.40.170.20">
    <property type="entry name" value="TonB-dependent receptor, beta-barrel domain"/>
    <property type="match status" value="1"/>
</dbReference>
<dbReference type="OrthoDB" id="905812at2"/>
<dbReference type="Proteomes" id="UP000184368">
    <property type="component" value="Unassembled WGS sequence"/>
</dbReference>
<dbReference type="RefSeq" id="WP_073039308.1">
    <property type="nucleotide sequence ID" value="NZ_FQUO01000001.1"/>
</dbReference>
<gene>
    <name evidence="6" type="ORF">SAMN05444008_101303</name>
</gene>
<keyword evidence="2" id="KW-0472">Membrane</keyword>
<dbReference type="InterPro" id="IPR036942">
    <property type="entry name" value="Beta-barrel_TonB_sf"/>
</dbReference>
<keyword evidence="6" id="KW-0675">Receptor</keyword>
<evidence type="ECO:0000256" key="2">
    <source>
        <dbReference type="ARBA" id="ARBA00023136"/>
    </source>
</evidence>
<keyword evidence="7" id="KW-1185">Reference proteome</keyword>
<dbReference type="Gene3D" id="2.170.130.10">
    <property type="entry name" value="TonB-dependent receptor, plug domain"/>
    <property type="match status" value="1"/>
</dbReference>
<dbReference type="InterPro" id="IPR041700">
    <property type="entry name" value="OMP_b-brl_3"/>
</dbReference>